<dbReference type="AlphaFoldDB" id="A0A2M3ZXI7"/>
<organism evidence="2">
    <name type="scientific">Anopheles braziliensis</name>
    <dbReference type="NCBI Taxonomy" id="58242"/>
    <lineage>
        <taxon>Eukaryota</taxon>
        <taxon>Metazoa</taxon>
        <taxon>Ecdysozoa</taxon>
        <taxon>Arthropoda</taxon>
        <taxon>Hexapoda</taxon>
        <taxon>Insecta</taxon>
        <taxon>Pterygota</taxon>
        <taxon>Neoptera</taxon>
        <taxon>Endopterygota</taxon>
        <taxon>Diptera</taxon>
        <taxon>Nematocera</taxon>
        <taxon>Culicoidea</taxon>
        <taxon>Culicidae</taxon>
        <taxon>Anophelinae</taxon>
        <taxon>Anopheles</taxon>
    </lineage>
</organism>
<evidence type="ECO:0000256" key="1">
    <source>
        <dbReference type="SAM" id="SignalP"/>
    </source>
</evidence>
<protein>
    <submittedName>
        <fullName evidence="2">Putative secreted peptide</fullName>
    </submittedName>
</protein>
<sequence>MRSFFEIMLLFYWNINLSGTVSYIVSDPTSTSCELNSYTSLHAPRLFDNPPSNDCPQNILSQHTSRSIYPLPHSVR</sequence>
<dbReference type="EMBL" id="GGFM01012347">
    <property type="protein sequence ID" value="MBW33098.1"/>
    <property type="molecule type" value="Transcribed_RNA"/>
</dbReference>
<accession>A0A2M3ZXI7</accession>
<evidence type="ECO:0000313" key="2">
    <source>
        <dbReference type="EMBL" id="MBW33098.1"/>
    </source>
</evidence>
<reference evidence="2" key="1">
    <citation type="submission" date="2018-01" db="EMBL/GenBank/DDBJ databases">
        <title>An insight into the sialome of Amazonian anophelines.</title>
        <authorList>
            <person name="Ribeiro J.M."/>
            <person name="Scarpassa V."/>
            <person name="Calvo E."/>
        </authorList>
    </citation>
    <scope>NUCLEOTIDE SEQUENCE</scope>
    <source>
        <tissue evidence="2">Salivary glands</tissue>
    </source>
</reference>
<feature type="signal peptide" evidence="1">
    <location>
        <begin position="1"/>
        <end position="20"/>
    </location>
</feature>
<keyword evidence="1" id="KW-0732">Signal</keyword>
<feature type="chain" id="PRO_5014714330" evidence="1">
    <location>
        <begin position="21"/>
        <end position="76"/>
    </location>
</feature>
<proteinExistence type="predicted"/>
<name>A0A2M3ZXI7_9DIPT</name>